<dbReference type="SMART" id="SM00635">
    <property type="entry name" value="BID_2"/>
    <property type="match status" value="2"/>
</dbReference>
<dbReference type="Gene3D" id="2.115.10.20">
    <property type="entry name" value="Glycosyl hydrolase domain, family 43"/>
    <property type="match status" value="1"/>
</dbReference>
<evidence type="ECO:0000313" key="2">
    <source>
        <dbReference type="EMBL" id="HIW86489.1"/>
    </source>
</evidence>
<dbReference type="Gene3D" id="2.30.30.40">
    <property type="entry name" value="SH3 Domains"/>
    <property type="match status" value="1"/>
</dbReference>
<dbReference type="Gene3D" id="2.60.40.1080">
    <property type="match status" value="2"/>
</dbReference>
<name>A0A9D1UG14_9FIRM</name>
<dbReference type="Proteomes" id="UP000824205">
    <property type="component" value="Unassembled WGS sequence"/>
</dbReference>
<gene>
    <name evidence="2" type="ORF">IAA48_08355</name>
</gene>
<sequence length="577" mass="64728">MKNLNLNKKRARRAVLIAIAVLAAATVITASAVNALLRSFEDIQIESLNFETAYAGEEKSVKQLPFSVSAHCGRVQKGQDVKILAEKDGWLKIVFNDNGKLKTGYIKTDYVLGRQLEQIKLRSIQLGRSSMTARAGETIDLDVETMPATATETISWSSSDESVATVKGGKITMLQAGNAVITADAQECASNIEITVLEKDPKLSFSQSSYTMNLNDKLDLNKMLNGGSASPEWESSNAEIVTVENGTAKAKGAGAVIITASANGASASCRIYIKNANTHASKPLDMQNAYGNIYNYHPSVMYFENGFAGYKYWCAYTPYENNNDYWENPHIQVSNDLKKWGVPKGFKNPLEPIPATYERGKVYNSDTELVYNTDTGTLECWWRFYDKPNKRVVLRRKTTKDGVHWSSAEDMLTGELYKYDFLSPAIIYEDGIYKMWAINQNTGHSLDYRESRDGKNWGDIRHIEIKYDDKDLANWHLDVLHTAKGYEALISAYYPEENDRTHMDLYYTCSQDNKNYTTAEKLFSPSDSSKAFDNRGLYRSAFLYANGRYYMFYSALNKKSGPSGIGLICGRDIYSMG</sequence>
<dbReference type="InterPro" id="IPR023296">
    <property type="entry name" value="Glyco_hydro_beta-prop_sf"/>
</dbReference>
<dbReference type="SUPFAM" id="SSF75005">
    <property type="entry name" value="Arabinanase/levansucrase/invertase"/>
    <property type="match status" value="1"/>
</dbReference>
<comment type="caution">
    <text evidence="2">The sequence shown here is derived from an EMBL/GenBank/DDBJ whole genome shotgun (WGS) entry which is preliminary data.</text>
</comment>
<reference evidence="2" key="1">
    <citation type="journal article" date="2021" name="PeerJ">
        <title>Extensive microbial diversity within the chicken gut microbiome revealed by metagenomics and culture.</title>
        <authorList>
            <person name="Gilroy R."/>
            <person name="Ravi A."/>
            <person name="Getino M."/>
            <person name="Pursley I."/>
            <person name="Horton D.L."/>
            <person name="Alikhan N.F."/>
            <person name="Baker D."/>
            <person name="Gharbi K."/>
            <person name="Hall N."/>
            <person name="Watson M."/>
            <person name="Adriaenssens E.M."/>
            <person name="Foster-Nyarko E."/>
            <person name="Jarju S."/>
            <person name="Secka A."/>
            <person name="Antonio M."/>
            <person name="Oren A."/>
            <person name="Chaudhuri R.R."/>
            <person name="La Ragione R."/>
            <person name="Hildebrand F."/>
            <person name="Pallen M.J."/>
        </authorList>
    </citation>
    <scope>NUCLEOTIDE SEQUENCE</scope>
    <source>
        <strain evidence="2">421</strain>
    </source>
</reference>
<dbReference type="SUPFAM" id="SSF49373">
    <property type="entry name" value="Invasin/intimin cell-adhesion fragments"/>
    <property type="match status" value="2"/>
</dbReference>
<reference evidence="2" key="2">
    <citation type="submission" date="2021-04" db="EMBL/GenBank/DDBJ databases">
        <authorList>
            <person name="Gilroy R."/>
        </authorList>
    </citation>
    <scope>NUCLEOTIDE SEQUENCE</scope>
    <source>
        <strain evidence="2">421</strain>
    </source>
</reference>
<dbReference type="EMBL" id="DXGE01000034">
    <property type="protein sequence ID" value="HIW86489.1"/>
    <property type="molecule type" value="Genomic_DNA"/>
</dbReference>
<feature type="domain" description="BIG2" evidence="1">
    <location>
        <begin position="199"/>
        <end position="270"/>
    </location>
</feature>
<organism evidence="2 3">
    <name type="scientific">Candidatus Eubacterium faecipullorum</name>
    <dbReference type="NCBI Taxonomy" id="2838571"/>
    <lineage>
        <taxon>Bacteria</taxon>
        <taxon>Bacillati</taxon>
        <taxon>Bacillota</taxon>
        <taxon>Clostridia</taxon>
        <taxon>Eubacteriales</taxon>
        <taxon>Eubacteriaceae</taxon>
        <taxon>Eubacterium</taxon>
    </lineage>
</organism>
<proteinExistence type="predicted"/>
<evidence type="ECO:0000259" key="1">
    <source>
        <dbReference type="SMART" id="SM00635"/>
    </source>
</evidence>
<dbReference type="InterPro" id="IPR003343">
    <property type="entry name" value="Big_2"/>
</dbReference>
<protein>
    <submittedName>
        <fullName evidence="2">Ig-like domain-containing protein</fullName>
    </submittedName>
</protein>
<dbReference type="Pfam" id="PF02368">
    <property type="entry name" value="Big_2"/>
    <property type="match status" value="1"/>
</dbReference>
<dbReference type="AlphaFoldDB" id="A0A9D1UG14"/>
<accession>A0A9D1UG14</accession>
<dbReference type="InterPro" id="IPR008964">
    <property type="entry name" value="Invasin/intimin_cell_adhesion"/>
</dbReference>
<feature type="domain" description="BIG2" evidence="1">
    <location>
        <begin position="120"/>
        <end position="195"/>
    </location>
</feature>
<evidence type="ECO:0000313" key="3">
    <source>
        <dbReference type="Proteomes" id="UP000824205"/>
    </source>
</evidence>